<dbReference type="RefSeq" id="XP_022100052.1">
    <property type="nucleotide sequence ID" value="XM_022244360.1"/>
</dbReference>
<keyword evidence="2" id="KW-1185">Reference proteome</keyword>
<dbReference type="Gene3D" id="3.40.50.1820">
    <property type="entry name" value="alpha/beta hydrolase"/>
    <property type="match status" value="2"/>
</dbReference>
<dbReference type="Proteomes" id="UP000694845">
    <property type="component" value="Unplaced"/>
</dbReference>
<evidence type="ECO:0000313" key="2">
    <source>
        <dbReference type="Proteomes" id="UP000694845"/>
    </source>
</evidence>
<dbReference type="SUPFAM" id="SSF53474">
    <property type="entry name" value="alpha/beta-Hydrolases"/>
    <property type="match status" value="1"/>
</dbReference>
<organism evidence="2 3">
    <name type="scientific">Acanthaster planci</name>
    <name type="common">Crown-of-thorns starfish</name>
    <dbReference type="NCBI Taxonomy" id="133434"/>
    <lineage>
        <taxon>Eukaryota</taxon>
        <taxon>Metazoa</taxon>
        <taxon>Echinodermata</taxon>
        <taxon>Eleutherozoa</taxon>
        <taxon>Asterozoa</taxon>
        <taxon>Asteroidea</taxon>
        <taxon>Valvatacea</taxon>
        <taxon>Valvatida</taxon>
        <taxon>Acanthasteridae</taxon>
        <taxon>Acanthaster</taxon>
    </lineage>
</organism>
<dbReference type="InterPro" id="IPR029058">
    <property type="entry name" value="AB_hydrolase_fold"/>
</dbReference>
<feature type="chain" id="PRO_5034063217" evidence="1">
    <location>
        <begin position="27"/>
        <end position="366"/>
    </location>
</feature>
<reference evidence="3" key="1">
    <citation type="submission" date="2025-08" db="UniProtKB">
        <authorList>
            <consortium name="RefSeq"/>
        </authorList>
    </citation>
    <scope>IDENTIFICATION</scope>
</reference>
<name>A0A8B7Z516_ACAPL</name>
<accession>A0A8B7Z516</accession>
<dbReference type="PANTHER" id="PTHR42972">
    <property type="entry name" value="TOL-PAL SYSTEM PROTEIN TOLB"/>
    <property type="match status" value="1"/>
</dbReference>
<gene>
    <name evidence="3" type="primary">LOC110984319</name>
</gene>
<dbReference type="GeneID" id="110984319"/>
<evidence type="ECO:0000313" key="3">
    <source>
        <dbReference type="RefSeq" id="XP_022100052.1"/>
    </source>
</evidence>
<dbReference type="KEGG" id="aplc:110984319"/>
<dbReference type="PANTHER" id="PTHR42972:SF8">
    <property type="entry name" value="POLYHYDROXYBUTYRATE DEPOLYMERASE"/>
    <property type="match status" value="1"/>
</dbReference>
<proteinExistence type="predicted"/>
<protein>
    <submittedName>
        <fullName evidence="3">Uncharacterized protein LOC110984319 isoform X1</fullName>
    </submittedName>
</protein>
<keyword evidence="1" id="KW-0732">Signal</keyword>
<dbReference type="OrthoDB" id="6020543at2759"/>
<evidence type="ECO:0000256" key="1">
    <source>
        <dbReference type="SAM" id="SignalP"/>
    </source>
</evidence>
<feature type="signal peptide" evidence="1">
    <location>
        <begin position="1"/>
        <end position="26"/>
    </location>
</feature>
<sequence length="366" mass="40291">MFQTSFAVILPFMTAVIVMFFGQSGAATLGHYGADPTKVSVSGVSSGAAMAVQLHVAFSSSIMGVGAVAGVPYYCAQGSALRATLYECSAAGDPSDVDIQFLKSKTETWASSGKVDSTSNLASSRVYLFSGTNDFVVKQGLVHKLEDYYSEFISNTDNIKTVYNQPAGHAFITDDYGALCGFTVAPFINDCNYKMAYHILKHIYGNLEEPTSSTTASGQLLDFSQTTFFPFYYSIYRPMMYTGYIYVPTGCQSSTSNCKLHVALHGCSQTTDLILNQFYTKTGFNEVGELNNIIILYPQAKRNSFLGNTAGCWDWWGYSGNDYGKHIMISSFFVEQFPCMIVVLFMRQHFVVMHANVFGTILFLDK</sequence>
<dbReference type="AlphaFoldDB" id="A0A8B7Z516"/>